<dbReference type="CDD" id="cd04301">
    <property type="entry name" value="NAT_SF"/>
    <property type="match status" value="1"/>
</dbReference>
<comment type="similarity">
    <text evidence="1">Belongs to the acetyltransferase family. RimI subfamily.</text>
</comment>
<proteinExistence type="inferred from homology"/>
<accession>A0A7S8IF51</accession>
<name>A0A7S8IF51_9CHLR</name>
<organism evidence="6 7">
    <name type="scientific">Phototrophicus methaneseepsis</name>
    <dbReference type="NCBI Taxonomy" id="2710758"/>
    <lineage>
        <taxon>Bacteria</taxon>
        <taxon>Bacillati</taxon>
        <taxon>Chloroflexota</taxon>
        <taxon>Candidatus Thermofontia</taxon>
        <taxon>Phototrophicales</taxon>
        <taxon>Phototrophicaceae</taxon>
        <taxon>Phototrophicus</taxon>
    </lineage>
</organism>
<sequence>MGDLTLRHMRGADVTSVIEIDRLSFDPSWPASSYYFEVNKSTCSHMVVLEQGEPNGLSASRWWANLRGRQATEIIGYGGLWCIQEEAHISTIAMHPDQRGHGYGELMLVAMLSRAVRLQAQYCVLEVRVSNTVAQALYEKYHFTVRGVKKKYYQNKEDAYDMRLEFNEDVAAYLHEQYDLLCVRLDFTDHYSTTPHPRLG</sequence>
<keyword evidence="7" id="KW-1185">Reference proteome</keyword>
<gene>
    <name evidence="6" type="primary">rimI</name>
    <name evidence="6" type="ORF">G4Y79_08210</name>
</gene>
<dbReference type="InterPro" id="IPR006464">
    <property type="entry name" value="AcTrfase_RimI/Ard1"/>
</dbReference>
<dbReference type="Pfam" id="PF00583">
    <property type="entry name" value="Acetyltransf_1"/>
    <property type="match status" value="1"/>
</dbReference>
<keyword evidence="2" id="KW-0963">Cytoplasm</keyword>
<dbReference type="EMBL" id="CP062983">
    <property type="protein sequence ID" value="QPC84345.1"/>
    <property type="molecule type" value="Genomic_DNA"/>
</dbReference>
<feature type="domain" description="N-acetyltransferase" evidence="5">
    <location>
        <begin position="4"/>
        <end position="167"/>
    </location>
</feature>
<evidence type="ECO:0000256" key="1">
    <source>
        <dbReference type="ARBA" id="ARBA00005395"/>
    </source>
</evidence>
<keyword evidence="6" id="KW-0689">Ribosomal protein</keyword>
<evidence type="ECO:0000313" key="7">
    <source>
        <dbReference type="Proteomes" id="UP000594468"/>
    </source>
</evidence>
<evidence type="ECO:0000313" key="6">
    <source>
        <dbReference type="EMBL" id="QPC84345.1"/>
    </source>
</evidence>
<dbReference type="GO" id="GO:0005840">
    <property type="term" value="C:ribosome"/>
    <property type="evidence" value="ECO:0007669"/>
    <property type="project" value="UniProtKB-KW"/>
</dbReference>
<dbReference type="RefSeq" id="WP_195172408.1">
    <property type="nucleotide sequence ID" value="NZ_CP062983.1"/>
</dbReference>
<dbReference type="AlphaFoldDB" id="A0A7S8IF51"/>
<protein>
    <submittedName>
        <fullName evidence="6">Ribosomal protein S18-alanine N-acetyltransferase</fullName>
    </submittedName>
</protein>
<dbReference type="Gene3D" id="3.40.630.30">
    <property type="match status" value="1"/>
</dbReference>
<keyword evidence="4" id="KW-0012">Acyltransferase</keyword>
<dbReference type="SUPFAM" id="SSF55729">
    <property type="entry name" value="Acyl-CoA N-acyltransferases (Nat)"/>
    <property type="match status" value="1"/>
</dbReference>
<evidence type="ECO:0000256" key="3">
    <source>
        <dbReference type="ARBA" id="ARBA00022679"/>
    </source>
</evidence>
<dbReference type="InterPro" id="IPR016181">
    <property type="entry name" value="Acyl_CoA_acyltransferase"/>
</dbReference>
<dbReference type="InterPro" id="IPR050680">
    <property type="entry name" value="YpeA/RimI_acetyltransf"/>
</dbReference>
<dbReference type="PANTHER" id="PTHR43420">
    <property type="entry name" value="ACETYLTRANSFERASE"/>
    <property type="match status" value="1"/>
</dbReference>
<evidence type="ECO:0000259" key="5">
    <source>
        <dbReference type="PROSITE" id="PS51186"/>
    </source>
</evidence>
<dbReference type="InterPro" id="IPR000182">
    <property type="entry name" value="GNAT_dom"/>
</dbReference>
<evidence type="ECO:0000256" key="2">
    <source>
        <dbReference type="ARBA" id="ARBA00022490"/>
    </source>
</evidence>
<keyword evidence="6" id="KW-0687">Ribonucleoprotein</keyword>
<dbReference type="GO" id="GO:0008080">
    <property type="term" value="F:N-acetyltransferase activity"/>
    <property type="evidence" value="ECO:0007669"/>
    <property type="project" value="InterPro"/>
</dbReference>
<reference evidence="6 7" key="1">
    <citation type="submission" date="2020-02" db="EMBL/GenBank/DDBJ databases">
        <authorList>
            <person name="Zheng R.K."/>
            <person name="Sun C.M."/>
        </authorList>
    </citation>
    <scope>NUCLEOTIDE SEQUENCE [LARGE SCALE GENOMIC DNA]</scope>
    <source>
        <strain evidence="7">rifampicinis</strain>
    </source>
</reference>
<dbReference type="KEGG" id="pmet:G4Y79_08210"/>
<dbReference type="Proteomes" id="UP000594468">
    <property type="component" value="Chromosome"/>
</dbReference>
<dbReference type="PANTHER" id="PTHR43420:SF12">
    <property type="entry name" value="N-ACETYLTRANSFERASE DOMAIN-CONTAINING PROTEIN"/>
    <property type="match status" value="1"/>
</dbReference>
<keyword evidence="3 6" id="KW-0808">Transferase</keyword>
<dbReference type="PROSITE" id="PS51186">
    <property type="entry name" value="GNAT"/>
    <property type="match status" value="1"/>
</dbReference>
<evidence type="ECO:0000256" key="4">
    <source>
        <dbReference type="ARBA" id="ARBA00023315"/>
    </source>
</evidence>
<dbReference type="NCBIfam" id="TIGR01575">
    <property type="entry name" value="rimI"/>
    <property type="match status" value="1"/>
</dbReference>